<dbReference type="STRING" id="1285928.SAMN04487894_11882"/>
<feature type="chain" id="PRO_5011769692" evidence="3">
    <location>
        <begin position="30"/>
        <end position="1083"/>
    </location>
</feature>
<dbReference type="SUPFAM" id="SSF49464">
    <property type="entry name" value="Carboxypeptidase regulatory domain-like"/>
    <property type="match status" value="1"/>
</dbReference>
<keyword evidence="1" id="KW-0998">Cell outer membrane</keyword>
<reference evidence="7" key="1">
    <citation type="submission" date="2016-10" db="EMBL/GenBank/DDBJ databases">
        <authorList>
            <person name="Varghese N."/>
            <person name="Submissions S."/>
        </authorList>
    </citation>
    <scope>NUCLEOTIDE SEQUENCE [LARGE SCALE GENOMIC DNA]</scope>
    <source>
        <strain evidence="7">DSM 25811 / CCM 8410 / LMG 26954 / E90</strain>
    </source>
</reference>
<dbReference type="AlphaFoldDB" id="A0A1G6ZKH0"/>
<dbReference type="InterPro" id="IPR037066">
    <property type="entry name" value="Plug_dom_sf"/>
</dbReference>
<keyword evidence="1 2" id="KW-0472">Membrane</keyword>
<dbReference type="NCBIfam" id="TIGR04056">
    <property type="entry name" value="OMP_RagA_SusC"/>
    <property type="match status" value="1"/>
</dbReference>
<dbReference type="InterPro" id="IPR008969">
    <property type="entry name" value="CarboxyPept-like_regulatory"/>
</dbReference>
<dbReference type="RefSeq" id="WP_090392648.1">
    <property type="nucleotide sequence ID" value="NZ_FMZO01000018.1"/>
</dbReference>
<feature type="domain" description="TonB-dependent receptor-like beta-barrel" evidence="4">
    <location>
        <begin position="450"/>
        <end position="1034"/>
    </location>
</feature>
<evidence type="ECO:0000313" key="7">
    <source>
        <dbReference type="Proteomes" id="UP000198757"/>
    </source>
</evidence>
<evidence type="ECO:0000256" key="2">
    <source>
        <dbReference type="RuleBase" id="RU003357"/>
    </source>
</evidence>
<comment type="similarity">
    <text evidence="1 2">Belongs to the TonB-dependent receptor family.</text>
</comment>
<dbReference type="OrthoDB" id="604358at2"/>
<organism evidence="6 7">
    <name type="scientific">Niabella drilacis (strain DSM 25811 / CCM 8410 / CCUG 62505 / LMG 26954 / E90)</name>
    <dbReference type="NCBI Taxonomy" id="1285928"/>
    <lineage>
        <taxon>Bacteria</taxon>
        <taxon>Pseudomonadati</taxon>
        <taxon>Bacteroidota</taxon>
        <taxon>Chitinophagia</taxon>
        <taxon>Chitinophagales</taxon>
        <taxon>Chitinophagaceae</taxon>
        <taxon>Niabella</taxon>
    </lineage>
</organism>
<accession>A0A1G6ZKH0</accession>
<dbReference type="InterPro" id="IPR000531">
    <property type="entry name" value="Beta-barrel_TonB"/>
</dbReference>
<feature type="signal peptide" evidence="3">
    <location>
        <begin position="1"/>
        <end position="29"/>
    </location>
</feature>
<dbReference type="NCBIfam" id="TIGR04057">
    <property type="entry name" value="SusC_RagA_signa"/>
    <property type="match status" value="1"/>
</dbReference>
<gene>
    <name evidence="6" type="ORF">SAMN04487894_11882</name>
</gene>
<dbReference type="Pfam" id="PF13620">
    <property type="entry name" value="CarboxypepD_reg"/>
    <property type="match status" value="1"/>
</dbReference>
<dbReference type="InterPro" id="IPR012910">
    <property type="entry name" value="Plug_dom"/>
</dbReference>
<dbReference type="Pfam" id="PF07715">
    <property type="entry name" value="Plug"/>
    <property type="match status" value="1"/>
</dbReference>
<dbReference type="InterPro" id="IPR023997">
    <property type="entry name" value="TonB-dep_OMP_SusC/RagA_CS"/>
</dbReference>
<evidence type="ECO:0000259" key="5">
    <source>
        <dbReference type="Pfam" id="PF07715"/>
    </source>
</evidence>
<dbReference type="SUPFAM" id="SSF56935">
    <property type="entry name" value="Porins"/>
    <property type="match status" value="1"/>
</dbReference>
<evidence type="ECO:0000256" key="3">
    <source>
        <dbReference type="SAM" id="SignalP"/>
    </source>
</evidence>
<keyword evidence="7" id="KW-1185">Reference proteome</keyword>
<dbReference type="InterPro" id="IPR039426">
    <property type="entry name" value="TonB-dep_rcpt-like"/>
</dbReference>
<dbReference type="PROSITE" id="PS52016">
    <property type="entry name" value="TONB_DEPENDENT_REC_3"/>
    <property type="match status" value="1"/>
</dbReference>
<protein>
    <submittedName>
        <fullName evidence="6">TonB-linked outer membrane protein, SusC/RagA family</fullName>
    </submittedName>
</protein>
<dbReference type="Gene3D" id="2.170.130.10">
    <property type="entry name" value="TonB-dependent receptor, plug domain"/>
    <property type="match status" value="1"/>
</dbReference>
<keyword evidence="3" id="KW-0732">Signal</keyword>
<dbReference type="Proteomes" id="UP000198757">
    <property type="component" value="Unassembled WGS sequence"/>
</dbReference>
<keyword evidence="2" id="KW-0798">TonB box</keyword>
<keyword evidence="1" id="KW-0813">Transport</keyword>
<sequence length="1083" mass="120946">MLREVSFKNGMKSFSLLCVILSLALNSFAQDKSRSISGTVSDKAGNAVPNATIALKSGDNTFSTQALADEQGRFFFSGMKEGTYELQVSSVGFEPLSVKNVKYDGTHPLRLSYTLDPATNQLADVVVVGYGTQKKINLTGAVDQLSGAALEGRVQPSITQMLQGAIPNLNVNPLDGKPNRDVSYNIRGATSVGQGGSALILIDGVEGDPSTLNPNDVEAVTVLKDAASAAVYGSKGTFGVVLITTKNAKKGKASVTYSGSASIQKQTTRPDFVTDGYEYASHFYEAYNAWNNYSSVPAKLNKTQIFTLDWLAEFKKRKEQGNTEEVTVDAKGNYVYYGNADYYGALLKKSTFTQQHNLSVSGTSDKFEYYLSGRYFGSDGIYNYNPDLYKNYSMRAKQGLQVTDWLKVMNNMDYSYYSYRDPITAGEGGVIWRNIADEGHPTSPIFNPDGTFSYSAAYTVGDFIYGKNVRNNAGSNLRNTTSFETKFFNNSFHIKGDFTFRSQKYELTRVRVPVPYSVKQGQVLFLETSSNDNIYTADQRWNYLTANLYADYEKRFAKHYIKGLLGYNYDQRVYSSKYITKNGLLSPETENINLALGNSVTATGGYNKYRTTGLFYRLNYIFDERYLFEVNGRYDGSSKFPGNEQWGFFPSVSAGWRISREHFWNVSPSVIADLKLRGSYGALGNGNIDPYSYLEQFSISTSGRILNGAKNPQTSAPGVIPDNLTWETAQTANYGLDIAFLKNRLTFTGDYYIRKTLNMYTVGQTLPDVFGASSPKGNYADMTTKGFEISLGYTDFFLMANRPFNYSVKATLADNHSRIDRYNNTTGGLGDYYAGQQIGEIWGYVTQGLFQNQEEIDKAPRQPVIKSSNSGKIYPGDIRFADLDNSGVIDYGSNTLYSHGDKKIIGNKTPRYLYSATVSLDWNNIYFSAFVQGVGKQNWYPSNESIFWGQYNRPYNNLPTWHLNNYWTADNPNGYFPRYAGYNESLKLNAQTRYLQDVSYTRLKNIQVGYSLPAVMVKRIGLQAVRLGLSGENLFTWSPLYKRTKDIDVTNIGNSDPDVSSGYGDGFNYPTMKSYSFNILITL</sequence>
<comment type="subcellular location">
    <subcellularLocation>
        <location evidence="1">Cell outer membrane</location>
        <topology evidence="1">Multi-pass membrane protein</topology>
    </subcellularLocation>
</comment>
<proteinExistence type="inferred from homology"/>
<keyword evidence="1" id="KW-1134">Transmembrane beta strand</keyword>
<dbReference type="Pfam" id="PF00593">
    <property type="entry name" value="TonB_dep_Rec_b-barrel"/>
    <property type="match status" value="1"/>
</dbReference>
<dbReference type="GO" id="GO:0009279">
    <property type="term" value="C:cell outer membrane"/>
    <property type="evidence" value="ECO:0007669"/>
    <property type="project" value="UniProtKB-SubCell"/>
</dbReference>
<dbReference type="EMBL" id="FMZO01000018">
    <property type="protein sequence ID" value="SDE03020.1"/>
    <property type="molecule type" value="Genomic_DNA"/>
</dbReference>
<name>A0A1G6ZKH0_NIADE</name>
<evidence type="ECO:0000256" key="1">
    <source>
        <dbReference type="PROSITE-ProRule" id="PRU01360"/>
    </source>
</evidence>
<dbReference type="Gene3D" id="2.60.40.1120">
    <property type="entry name" value="Carboxypeptidase-like, regulatory domain"/>
    <property type="match status" value="1"/>
</dbReference>
<dbReference type="InterPro" id="IPR023996">
    <property type="entry name" value="TonB-dep_OMP_SusC/RagA"/>
</dbReference>
<evidence type="ECO:0000259" key="4">
    <source>
        <dbReference type="Pfam" id="PF00593"/>
    </source>
</evidence>
<feature type="domain" description="TonB-dependent receptor plug" evidence="5">
    <location>
        <begin position="135"/>
        <end position="240"/>
    </location>
</feature>
<keyword evidence="1" id="KW-0812">Transmembrane</keyword>
<evidence type="ECO:0000313" key="6">
    <source>
        <dbReference type="EMBL" id="SDE03020.1"/>
    </source>
</evidence>